<dbReference type="CDD" id="cd11375">
    <property type="entry name" value="Peptidase_M54"/>
    <property type="match status" value="1"/>
</dbReference>
<evidence type="ECO:0000256" key="2">
    <source>
        <dbReference type="ARBA" id="ARBA00022670"/>
    </source>
</evidence>
<dbReference type="Pfam" id="PF07998">
    <property type="entry name" value="Peptidase_M54"/>
    <property type="match status" value="1"/>
</dbReference>
<name>A3MWK2_PYRCJ</name>
<keyword evidence="4" id="KW-0378">Hydrolase</keyword>
<evidence type="ECO:0000256" key="6">
    <source>
        <dbReference type="ARBA" id="ARBA00023049"/>
    </source>
</evidence>
<protein>
    <submittedName>
        <fullName evidence="7">Peptidase, zinc-dependent</fullName>
    </submittedName>
</protein>
<accession>A3MWK2</accession>
<dbReference type="InterPro" id="IPR012962">
    <property type="entry name" value="Pept_M54_archaemetzincn"/>
</dbReference>
<keyword evidence="5" id="KW-0862">Zinc</keyword>
<dbReference type="EMBL" id="CP000561">
    <property type="protein sequence ID" value="ABO09019.1"/>
    <property type="molecule type" value="Genomic_DNA"/>
</dbReference>
<dbReference type="KEGG" id="pcl:Pcal_1602"/>
<dbReference type="Gene3D" id="3.40.390.10">
    <property type="entry name" value="Collagenase (Catalytic Domain)"/>
    <property type="match status" value="1"/>
</dbReference>
<gene>
    <name evidence="7" type="ordered locus">Pcal_1602</name>
</gene>
<dbReference type="PANTHER" id="PTHR15910:SF1">
    <property type="entry name" value="ARCHAEMETZINCIN-2"/>
    <property type="match status" value="1"/>
</dbReference>
<dbReference type="NCBIfam" id="NF033823">
    <property type="entry name" value="archmetzin"/>
    <property type="match status" value="1"/>
</dbReference>
<dbReference type="GO" id="GO:0006508">
    <property type="term" value="P:proteolysis"/>
    <property type="evidence" value="ECO:0007669"/>
    <property type="project" value="UniProtKB-KW"/>
</dbReference>
<reference evidence="7" key="1">
    <citation type="submission" date="2007-02" db="EMBL/GenBank/DDBJ databases">
        <title>Complete sequence of Pyrobaculum calidifontis JCM 11548.</title>
        <authorList>
            <consortium name="US DOE Joint Genome Institute"/>
            <person name="Copeland A."/>
            <person name="Lucas S."/>
            <person name="Lapidus A."/>
            <person name="Barry K."/>
            <person name="Glavina del Rio T."/>
            <person name="Dalin E."/>
            <person name="Tice H."/>
            <person name="Pitluck S."/>
            <person name="Chain P."/>
            <person name="Malfatti S."/>
            <person name="Shin M."/>
            <person name="Vergez L."/>
            <person name="Schmutz J."/>
            <person name="Larimer F."/>
            <person name="Land M."/>
            <person name="Hauser L."/>
            <person name="Kyrpides N."/>
            <person name="Mikhailova N."/>
            <person name="Cozen A.E."/>
            <person name="Fitz-Gibbon S.T."/>
            <person name="House C.H."/>
            <person name="Saltikov C."/>
            <person name="Lowe T.M."/>
            <person name="Richardson P."/>
        </authorList>
    </citation>
    <scope>NUCLEOTIDE SEQUENCE [LARGE SCALE GENOMIC DNA]</scope>
    <source>
        <strain evidence="7">JCM 11548</strain>
    </source>
</reference>
<dbReference type="PANTHER" id="PTHR15910">
    <property type="entry name" value="ARCHAEMETZINCIN"/>
    <property type="match status" value="1"/>
</dbReference>
<dbReference type="InterPro" id="IPR012091">
    <property type="entry name" value="Pept_M54_archaemetzncn_arc/bac"/>
</dbReference>
<evidence type="ECO:0000256" key="3">
    <source>
        <dbReference type="ARBA" id="ARBA00022723"/>
    </source>
</evidence>
<evidence type="ECO:0000256" key="5">
    <source>
        <dbReference type="ARBA" id="ARBA00022833"/>
    </source>
</evidence>
<evidence type="ECO:0000256" key="4">
    <source>
        <dbReference type="ARBA" id="ARBA00022801"/>
    </source>
</evidence>
<evidence type="ECO:0000256" key="1">
    <source>
        <dbReference type="ARBA" id="ARBA00001947"/>
    </source>
</evidence>
<organism evidence="7 8">
    <name type="scientific">Pyrobaculum calidifontis (strain DSM 21063 / JCM 11548 / VA1)</name>
    <dbReference type="NCBI Taxonomy" id="410359"/>
    <lineage>
        <taxon>Archaea</taxon>
        <taxon>Thermoproteota</taxon>
        <taxon>Thermoprotei</taxon>
        <taxon>Thermoproteales</taxon>
        <taxon>Thermoproteaceae</taxon>
        <taxon>Pyrobaculum</taxon>
    </lineage>
</organism>
<evidence type="ECO:0000313" key="8">
    <source>
        <dbReference type="Proteomes" id="UP000001431"/>
    </source>
</evidence>
<sequence length="156" mass="18147">MRLRVFSQPRVPRVEVPEFEVEWLTFDVDTRPFLDPFRVQCRADVAVKALAQGRGVPTVFVLDCDGYYPGLNFVFGLAVPELMTAVVFTARLRGARFEERLAKEITHEAGHLYGLGHCDDPRCVMYFSNSIYDTDRKTPYFCQRCRRQLLRARPYF</sequence>
<dbReference type="eggNOG" id="arCOG00458">
    <property type="taxonomic scope" value="Archaea"/>
</dbReference>
<evidence type="ECO:0000313" key="7">
    <source>
        <dbReference type="EMBL" id="ABO09019.1"/>
    </source>
</evidence>
<comment type="cofactor">
    <cofactor evidence="1">
        <name>Zn(2+)</name>
        <dbReference type="ChEBI" id="CHEBI:29105"/>
    </cofactor>
</comment>
<dbReference type="GO" id="GO:0008270">
    <property type="term" value="F:zinc ion binding"/>
    <property type="evidence" value="ECO:0007669"/>
    <property type="project" value="InterPro"/>
</dbReference>
<keyword evidence="6" id="KW-0482">Metalloprotease</keyword>
<dbReference type="GO" id="GO:0008237">
    <property type="term" value="F:metallopeptidase activity"/>
    <property type="evidence" value="ECO:0007669"/>
    <property type="project" value="UniProtKB-KW"/>
</dbReference>
<keyword evidence="8" id="KW-1185">Reference proteome</keyword>
<dbReference type="InterPro" id="IPR024079">
    <property type="entry name" value="MetalloPept_cat_dom_sf"/>
</dbReference>
<dbReference type="OrthoDB" id="50281at2157"/>
<dbReference type="GeneID" id="4909841"/>
<dbReference type="RefSeq" id="WP_011850277.1">
    <property type="nucleotide sequence ID" value="NC_009073.1"/>
</dbReference>
<dbReference type="Proteomes" id="UP000001431">
    <property type="component" value="Chromosome"/>
</dbReference>
<dbReference type="SUPFAM" id="SSF55486">
    <property type="entry name" value="Metalloproteases ('zincins'), catalytic domain"/>
    <property type="match status" value="1"/>
</dbReference>
<dbReference type="AlphaFoldDB" id="A3MWK2"/>
<proteinExistence type="predicted"/>
<dbReference type="HOGENOM" id="CLU_108521_1_0_2"/>
<keyword evidence="2" id="KW-0645">Protease</keyword>
<dbReference type="STRING" id="410359.Pcal_1602"/>
<keyword evidence="3" id="KW-0479">Metal-binding</keyword>